<dbReference type="EMBL" id="CZPT02000156">
    <property type="protein sequence ID" value="SCU64775.1"/>
    <property type="molecule type" value="Genomic_DNA"/>
</dbReference>
<keyword evidence="1" id="KW-0175">Coiled coil</keyword>
<sequence length="1019" mass="115488">MSDDAKTTLSRSVLQSCSLESTLANARSLTRTMSFVPQIPLRFDTPNKKRKATRDAHLATPTKPSEQPVCMPLLKSGRGALEHKVWNTDATPTEGTTSTKKRVQEIETSMCTTCARHVPEPQRSINMAKALDDMGRVYPSLSGVMLITRRYVKELASALEAMQESHTSEVKRLEETVYKKYEKFFEGKVLQLIRENRKTEAVAKQLREEVFTLRKQRDDELSKAKEIVMTRLNDCERKEDEFNMLKRLVTLVFKTNQGLVNQVEDLSSLLRKHRIDVPKIDDALFLYNKPKTSNAINSNEDGVKKLSEQVSPQFIEASRKEMSNSRLTLQRELLNNAFDDCSAYRLQINGLRTSNNNLRLQVASLQGQIVDLEKYIHEKRFMNTEVEGDDVPLTPRPRNLPFAIQTDLGVDLKKSTCGIVAELTAVAMNLKHQLNSSVLALRRLANVLEWIDDENLLKTVGDEGVWGLIPVFPNSMWNEIPHFLRTNVDCDIPNLNWSGEDVSSLLYDFFSRFEALRLACRFKRDSKMFIPRVYQLFERIENYLVRLDATVSEVEERVENVPFGYVVTYFLNNFLRTYTYGSPHQHLFQSGTVAPTYPSNNSAAAVEMEFAKVSYNLWYAARRHKDTQPLCYLFVNVLDGRLPLGLFGLMERVLRNAEAGILKYDTDGSNLFTYNKLVSSVLKVVGDMDAQVGRCVVLAVAETFRESDVPVVGGRINFKDVSADEAAPRADERKVRHRPSYQGQGIVKVEPNSSHYRVGASVLTRFWRRLVIRSHEYVYDIIESILGPFIVESQVVAGVFLLPIVTSTAAMQAFDENKYEPSETYLQRSCPFMRSKADKQRDSSPNKENPQPLNLSESYDMLRLERTAFIQPFKDISLEAVFTDVLTRVKHIGSSIHFSIDASGSKLVSSPTVSAVKTNHPSPRENKNQRENSEGVKGRRGRSKSISKGKQRANESNVPSPPTSSLRDPTNDCVPLSLVVQSDKDVVEWYDFCAALRQTVISIPNSVFSDGDAKTERED</sequence>
<feature type="region of interest" description="Disordered" evidence="2">
    <location>
        <begin position="44"/>
        <end position="67"/>
    </location>
</feature>
<proteinExistence type="predicted"/>
<dbReference type="AlphaFoldDB" id="A0A1G4HZK4"/>
<feature type="coiled-coil region" evidence="1">
    <location>
        <begin position="156"/>
        <end position="216"/>
    </location>
</feature>
<organism evidence="3 4">
    <name type="scientific">Trypanosoma equiperdum</name>
    <dbReference type="NCBI Taxonomy" id="5694"/>
    <lineage>
        <taxon>Eukaryota</taxon>
        <taxon>Discoba</taxon>
        <taxon>Euglenozoa</taxon>
        <taxon>Kinetoplastea</taxon>
        <taxon>Metakinetoplastina</taxon>
        <taxon>Trypanosomatida</taxon>
        <taxon>Trypanosomatidae</taxon>
        <taxon>Trypanosoma</taxon>
    </lineage>
</organism>
<evidence type="ECO:0000256" key="1">
    <source>
        <dbReference type="SAM" id="Coils"/>
    </source>
</evidence>
<feature type="region of interest" description="Disordered" evidence="2">
    <location>
        <begin position="834"/>
        <end position="855"/>
    </location>
</feature>
<evidence type="ECO:0000313" key="4">
    <source>
        <dbReference type="Proteomes" id="UP000195570"/>
    </source>
</evidence>
<reference evidence="3" key="1">
    <citation type="submission" date="2016-09" db="EMBL/GenBank/DDBJ databases">
        <authorList>
            <person name="Hebert L."/>
            <person name="Moumen B."/>
        </authorList>
    </citation>
    <scope>NUCLEOTIDE SEQUENCE [LARGE SCALE GENOMIC DNA]</scope>
    <source>
        <strain evidence="3">OVI</strain>
    </source>
</reference>
<protein>
    <submittedName>
        <fullName evidence="3">Uncharacterized protein</fullName>
    </submittedName>
</protein>
<accession>A0A1G4HZK4</accession>
<name>A0A1G4HZK4_TRYEQ</name>
<feature type="region of interest" description="Disordered" evidence="2">
    <location>
        <begin position="911"/>
        <end position="971"/>
    </location>
</feature>
<feature type="compositionally biased region" description="Polar residues" evidence="2">
    <location>
        <begin position="952"/>
        <end position="968"/>
    </location>
</feature>
<evidence type="ECO:0000313" key="3">
    <source>
        <dbReference type="EMBL" id="SCU64775.1"/>
    </source>
</evidence>
<feature type="compositionally biased region" description="Basic and acidic residues" evidence="2">
    <location>
        <begin position="835"/>
        <end position="845"/>
    </location>
</feature>
<feature type="compositionally biased region" description="Polar residues" evidence="2">
    <location>
        <begin position="911"/>
        <end position="921"/>
    </location>
</feature>
<dbReference type="Proteomes" id="UP000195570">
    <property type="component" value="Unassembled WGS sequence"/>
</dbReference>
<evidence type="ECO:0000256" key="2">
    <source>
        <dbReference type="SAM" id="MobiDB-lite"/>
    </source>
</evidence>
<comment type="caution">
    <text evidence="3">The sequence shown here is derived from an EMBL/GenBank/DDBJ whole genome shotgun (WGS) entry which is preliminary data.</text>
</comment>
<keyword evidence="4" id="KW-1185">Reference proteome</keyword>
<dbReference type="GeneID" id="92380165"/>
<feature type="compositionally biased region" description="Basic residues" evidence="2">
    <location>
        <begin position="938"/>
        <end position="951"/>
    </location>
</feature>
<gene>
    <name evidence="3" type="ORF">TEOVI_000622600</name>
</gene>
<dbReference type="RefSeq" id="XP_067076476.1">
    <property type="nucleotide sequence ID" value="XM_067220375.1"/>
</dbReference>
<feature type="compositionally biased region" description="Polar residues" evidence="2">
    <location>
        <begin position="846"/>
        <end position="855"/>
    </location>
</feature>
<dbReference type="VEuPathDB" id="TriTrypDB:TEOVI_000622600"/>
<feature type="compositionally biased region" description="Basic and acidic residues" evidence="2">
    <location>
        <begin position="922"/>
        <end position="937"/>
    </location>
</feature>